<organism evidence="1 2">
    <name type="scientific">Kitasatospora aburaviensis</name>
    <dbReference type="NCBI Taxonomy" id="67265"/>
    <lineage>
        <taxon>Bacteria</taxon>
        <taxon>Bacillati</taxon>
        <taxon>Actinomycetota</taxon>
        <taxon>Actinomycetes</taxon>
        <taxon>Kitasatosporales</taxon>
        <taxon>Streptomycetaceae</taxon>
        <taxon>Kitasatospora</taxon>
    </lineage>
</organism>
<sequence length="42" mass="4670">MTADRIPERLRIAPGEQAAFYSWAARIADLGRHPDATDDVSE</sequence>
<protein>
    <submittedName>
        <fullName evidence="1">Uncharacterized protein</fullName>
    </submittedName>
</protein>
<proteinExistence type="predicted"/>
<dbReference type="EMBL" id="JBHSOD010000010">
    <property type="protein sequence ID" value="MFC5885574.1"/>
    <property type="molecule type" value="Genomic_DNA"/>
</dbReference>
<name>A0ABW1EXE9_9ACTN</name>
<dbReference type="Proteomes" id="UP001596067">
    <property type="component" value="Unassembled WGS sequence"/>
</dbReference>
<evidence type="ECO:0000313" key="1">
    <source>
        <dbReference type="EMBL" id="MFC5885574.1"/>
    </source>
</evidence>
<accession>A0ABW1EXE9</accession>
<comment type="caution">
    <text evidence="1">The sequence shown here is derived from an EMBL/GenBank/DDBJ whole genome shotgun (WGS) entry which is preliminary data.</text>
</comment>
<gene>
    <name evidence="1" type="ORF">ACFP0N_11395</name>
</gene>
<dbReference type="RefSeq" id="WP_313761736.1">
    <property type="nucleotide sequence ID" value="NZ_BAAAVH010000049.1"/>
</dbReference>
<keyword evidence="2" id="KW-1185">Reference proteome</keyword>
<reference evidence="2" key="1">
    <citation type="journal article" date="2019" name="Int. J. Syst. Evol. Microbiol.">
        <title>The Global Catalogue of Microorganisms (GCM) 10K type strain sequencing project: providing services to taxonomists for standard genome sequencing and annotation.</title>
        <authorList>
            <consortium name="The Broad Institute Genomics Platform"/>
            <consortium name="The Broad Institute Genome Sequencing Center for Infectious Disease"/>
            <person name="Wu L."/>
            <person name="Ma J."/>
        </authorList>
    </citation>
    <scope>NUCLEOTIDE SEQUENCE [LARGE SCALE GENOMIC DNA]</scope>
    <source>
        <strain evidence="2">CGMCC 4.1469</strain>
    </source>
</reference>
<evidence type="ECO:0000313" key="2">
    <source>
        <dbReference type="Proteomes" id="UP001596067"/>
    </source>
</evidence>